<comment type="pathway">
    <text evidence="7">Cell wall biogenesis.</text>
</comment>
<dbReference type="GO" id="GO:0097367">
    <property type="term" value="F:carbohydrate derivative binding"/>
    <property type="evidence" value="ECO:0007669"/>
    <property type="project" value="InterPro"/>
</dbReference>
<evidence type="ECO:0000256" key="10">
    <source>
        <dbReference type="ARBA" id="ARBA00070061"/>
    </source>
</evidence>
<sequence>MNQREAYGKAIELRKEPRRIVLHCSLVKGKVVIRQEWMEHSKAHCFRLFAHSSYNSSHLLIRIGGMLEHLTTEASNPASEFLDSLNPREIVELINSEDAKIAHAVGEQADAIAQAIEVIADRLRSGGRLIYIGAGTSGRLGILDAAECPPTFNSNPSQVLGIIAGGPGAMLKAVEGAEDSPDLAALDLKDIDLCDQDVVVGIASSGRTPYVAGALDYARGVGAYAIGLSCNRDSVISTCADHSIVLVVGPEILSGSTRMKAGTATKMVLNMLSTGAMVRLGKTYGNLMVDLQATNTKLVERSKRILSRLTGITSDEAARLLEQCSGELKVAIVSQRLALNPEQARQRLESNQGHLRQALENGSA</sequence>
<dbReference type="InterPro" id="IPR046348">
    <property type="entry name" value="SIS_dom_sf"/>
</dbReference>
<dbReference type="FunFam" id="1.10.8.1080:FF:000001">
    <property type="entry name" value="N-acetylmuramic acid 6-phosphate etherase"/>
    <property type="match status" value="1"/>
</dbReference>
<gene>
    <name evidence="13 15" type="primary">murQ</name>
    <name evidence="15" type="ORF">Pla144_38240</name>
</gene>
<dbReference type="Proteomes" id="UP000318437">
    <property type="component" value="Unassembled WGS sequence"/>
</dbReference>
<dbReference type="InterPro" id="IPR005488">
    <property type="entry name" value="Etherase_MurQ"/>
</dbReference>
<feature type="active site" evidence="13">
    <location>
        <position position="178"/>
    </location>
</feature>
<feature type="domain" description="SIS" evidence="14">
    <location>
        <begin position="119"/>
        <end position="282"/>
    </location>
</feature>
<evidence type="ECO:0000259" key="14">
    <source>
        <dbReference type="PROSITE" id="PS51464"/>
    </source>
</evidence>
<dbReference type="GO" id="GO:0009254">
    <property type="term" value="P:peptidoglycan turnover"/>
    <property type="evidence" value="ECO:0007669"/>
    <property type="project" value="TreeGrafter"/>
</dbReference>
<dbReference type="AlphaFoldDB" id="A0A5C6CLD6"/>
<dbReference type="HAMAP" id="MF_00068">
    <property type="entry name" value="MurQ"/>
    <property type="match status" value="1"/>
</dbReference>
<evidence type="ECO:0000256" key="1">
    <source>
        <dbReference type="ARBA" id="ARBA00011738"/>
    </source>
</evidence>
<dbReference type="InterPro" id="IPR005486">
    <property type="entry name" value="Glucokinase_regulatory_CS"/>
</dbReference>
<dbReference type="GO" id="GO:0046348">
    <property type="term" value="P:amino sugar catabolic process"/>
    <property type="evidence" value="ECO:0007669"/>
    <property type="project" value="InterPro"/>
</dbReference>
<dbReference type="PANTHER" id="PTHR10088">
    <property type="entry name" value="GLUCOKINASE REGULATORY PROTEIN"/>
    <property type="match status" value="1"/>
</dbReference>
<dbReference type="NCBIfam" id="NF003915">
    <property type="entry name" value="PRK05441.1"/>
    <property type="match status" value="1"/>
</dbReference>
<evidence type="ECO:0000256" key="6">
    <source>
        <dbReference type="ARBA" id="ARBA00060595"/>
    </source>
</evidence>
<keyword evidence="3 13" id="KW-0119">Carbohydrate metabolism</keyword>
<evidence type="ECO:0000313" key="16">
    <source>
        <dbReference type="Proteomes" id="UP000318437"/>
    </source>
</evidence>
<keyword evidence="2 13" id="KW-0456">Lyase</keyword>
<keyword evidence="16" id="KW-1185">Reference proteome</keyword>
<dbReference type="NCBIfam" id="NF009222">
    <property type="entry name" value="PRK12570.1"/>
    <property type="match status" value="1"/>
</dbReference>
<dbReference type="SUPFAM" id="SSF53697">
    <property type="entry name" value="SIS domain"/>
    <property type="match status" value="1"/>
</dbReference>
<evidence type="ECO:0000256" key="4">
    <source>
        <dbReference type="ARBA" id="ARBA00051747"/>
    </source>
</evidence>
<dbReference type="PROSITE" id="PS51464">
    <property type="entry name" value="SIS"/>
    <property type="match status" value="1"/>
</dbReference>
<comment type="similarity">
    <text evidence="8 13">Belongs to the GCKR-like family. MurNAc-6-P etherase subfamily.</text>
</comment>
<comment type="pathway">
    <text evidence="5 13">Amino-sugar metabolism; N-acetylmuramate degradation.</text>
</comment>
<dbReference type="PANTHER" id="PTHR10088:SF4">
    <property type="entry name" value="GLUCOKINASE REGULATORY PROTEIN"/>
    <property type="match status" value="1"/>
</dbReference>
<dbReference type="NCBIfam" id="TIGR00274">
    <property type="entry name" value="N-acetylmuramic acid 6-phosphate etherase"/>
    <property type="match status" value="1"/>
</dbReference>
<dbReference type="EMBL" id="SJPS01000006">
    <property type="protein sequence ID" value="TWU23649.1"/>
    <property type="molecule type" value="Genomic_DNA"/>
</dbReference>
<dbReference type="GO" id="GO:0097173">
    <property type="term" value="P:N-acetylmuramic acid catabolic process"/>
    <property type="evidence" value="ECO:0007669"/>
    <property type="project" value="UniProtKB-UniPathway"/>
</dbReference>
<comment type="subunit">
    <text evidence="1 13">Homodimer.</text>
</comment>
<proteinExistence type="inferred from homology"/>
<comment type="pathway">
    <text evidence="6">Amino-sugar metabolism; 1,6-anhydro-N-acetylmuramate degradation.</text>
</comment>
<dbReference type="EC" id="4.2.1.126" evidence="9 13"/>
<evidence type="ECO:0000256" key="7">
    <source>
        <dbReference type="ARBA" id="ARBA00060672"/>
    </source>
</evidence>
<evidence type="ECO:0000256" key="5">
    <source>
        <dbReference type="ARBA" id="ARBA00060532"/>
    </source>
</evidence>
<dbReference type="FunFam" id="3.40.50.10490:FF:000014">
    <property type="entry name" value="N-acetylmuramic acid 6-phosphate etherase"/>
    <property type="match status" value="1"/>
</dbReference>
<protein>
    <recommendedName>
        <fullName evidence="10 13">N-acetylmuramic acid 6-phosphate etherase</fullName>
        <shortName evidence="13">MurNAc-6-P etherase</shortName>
        <ecNumber evidence="9 13">4.2.1.126</ecNumber>
    </recommendedName>
    <alternativeName>
        <fullName evidence="12 13">N-acetylmuramic acid 6-phosphate hydrolase</fullName>
    </alternativeName>
    <alternativeName>
        <fullName evidence="11 13">N-acetylmuramic acid 6-phosphate lyase</fullName>
    </alternativeName>
</protein>
<name>A0A5C6CLD6_9BACT</name>
<evidence type="ECO:0000313" key="15">
    <source>
        <dbReference type="EMBL" id="TWU23649.1"/>
    </source>
</evidence>
<dbReference type="Gene3D" id="1.10.8.1080">
    <property type="match status" value="1"/>
</dbReference>
<evidence type="ECO:0000256" key="12">
    <source>
        <dbReference type="ARBA" id="ARBA00084049"/>
    </source>
</evidence>
<dbReference type="PROSITE" id="PS01272">
    <property type="entry name" value="GCKR"/>
    <property type="match status" value="1"/>
</dbReference>
<evidence type="ECO:0000256" key="11">
    <source>
        <dbReference type="ARBA" id="ARBA00077905"/>
    </source>
</evidence>
<evidence type="ECO:0000256" key="9">
    <source>
        <dbReference type="ARBA" id="ARBA00067056"/>
    </source>
</evidence>
<dbReference type="InterPro" id="IPR040190">
    <property type="entry name" value="MURQ/GCKR"/>
</dbReference>
<dbReference type="InterPro" id="IPR001347">
    <property type="entry name" value="SIS_dom"/>
</dbReference>
<comment type="miscellaneous">
    <text evidence="13">A lyase-type mechanism (elimination/hydration) is suggested for the cleavage of the lactyl ether bond of MurNAc 6-phosphate, with the formation of an alpha,beta-unsaturated aldehyde intermediate with (E)-stereochemistry, followed by the syn addition of water to give product.</text>
</comment>
<accession>A0A5C6CLD6</accession>
<comment type="function">
    <text evidence="13">Specifically catalyzes the cleavage of the D-lactyl ether substituent of MurNAc 6-phosphate, producing GlcNAc 6-phosphate and D-lactate.</text>
</comment>
<evidence type="ECO:0000256" key="3">
    <source>
        <dbReference type="ARBA" id="ARBA00023277"/>
    </source>
</evidence>
<organism evidence="15 16">
    <name type="scientific">Bythopirellula polymerisocia</name>
    <dbReference type="NCBI Taxonomy" id="2528003"/>
    <lineage>
        <taxon>Bacteria</taxon>
        <taxon>Pseudomonadati</taxon>
        <taxon>Planctomycetota</taxon>
        <taxon>Planctomycetia</taxon>
        <taxon>Pirellulales</taxon>
        <taxon>Lacipirellulaceae</taxon>
        <taxon>Bythopirellula</taxon>
    </lineage>
</organism>
<dbReference type="UniPathway" id="UPA00342"/>
<evidence type="ECO:0000256" key="13">
    <source>
        <dbReference type="HAMAP-Rule" id="MF_00068"/>
    </source>
</evidence>
<dbReference type="GO" id="GO:0016835">
    <property type="term" value="F:carbon-oxygen lyase activity"/>
    <property type="evidence" value="ECO:0007669"/>
    <property type="project" value="UniProtKB-UniRule"/>
</dbReference>
<feature type="active site" description="Proton donor" evidence="13">
    <location>
        <position position="147"/>
    </location>
</feature>
<evidence type="ECO:0000256" key="2">
    <source>
        <dbReference type="ARBA" id="ARBA00023239"/>
    </source>
</evidence>
<reference evidence="15 16" key="1">
    <citation type="submission" date="2019-02" db="EMBL/GenBank/DDBJ databases">
        <title>Deep-cultivation of Planctomycetes and their phenomic and genomic characterization uncovers novel biology.</title>
        <authorList>
            <person name="Wiegand S."/>
            <person name="Jogler M."/>
            <person name="Boedeker C."/>
            <person name="Pinto D."/>
            <person name="Vollmers J."/>
            <person name="Rivas-Marin E."/>
            <person name="Kohn T."/>
            <person name="Peeters S.H."/>
            <person name="Heuer A."/>
            <person name="Rast P."/>
            <person name="Oberbeckmann S."/>
            <person name="Bunk B."/>
            <person name="Jeske O."/>
            <person name="Meyerdierks A."/>
            <person name="Storesund J.E."/>
            <person name="Kallscheuer N."/>
            <person name="Luecker S."/>
            <person name="Lage O.M."/>
            <person name="Pohl T."/>
            <person name="Merkel B.J."/>
            <person name="Hornburger P."/>
            <person name="Mueller R.-W."/>
            <person name="Bruemmer F."/>
            <person name="Labrenz M."/>
            <person name="Spormann A.M."/>
            <person name="Op Den Camp H."/>
            <person name="Overmann J."/>
            <person name="Amann R."/>
            <person name="Jetten M.S.M."/>
            <person name="Mascher T."/>
            <person name="Medema M.H."/>
            <person name="Devos D.P."/>
            <person name="Kaster A.-K."/>
            <person name="Ovreas L."/>
            <person name="Rohde M."/>
            <person name="Galperin M.Y."/>
            <person name="Jogler C."/>
        </authorList>
    </citation>
    <scope>NUCLEOTIDE SEQUENCE [LARGE SCALE GENOMIC DNA]</scope>
    <source>
        <strain evidence="15 16">Pla144</strain>
    </source>
</reference>
<dbReference type="Pfam" id="PF22645">
    <property type="entry name" value="GKRP_SIS_N"/>
    <property type="match status" value="1"/>
</dbReference>
<comment type="caution">
    <text evidence="15">The sequence shown here is derived from an EMBL/GenBank/DDBJ whole genome shotgun (WGS) entry which is preliminary data.</text>
</comment>
<dbReference type="CDD" id="cd05007">
    <property type="entry name" value="SIS_Etherase"/>
    <property type="match status" value="1"/>
</dbReference>
<comment type="catalytic activity">
    <reaction evidence="4 13">
        <text>N-acetyl-D-muramate 6-phosphate + H2O = N-acetyl-D-glucosamine 6-phosphate + (R)-lactate</text>
        <dbReference type="Rhea" id="RHEA:26410"/>
        <dbReference type="ChEBI" id="CHEBI:15377"/>
        <dbReference type="ChEBI" id="CHEBI:16004"/>
        <dbReference type="ChEBI" id="CHEBI:57513"/>
        <dbReference type="ChEBI" id="CHEBI:58722"/>
        <dbReference type="EC" id="4.2.1.126"/>
    </reaction>
</comment>
<dbReference type="GO" id="GO:0016803">
    <property type="term" value="F:ether hydrolase activity"/>
    <property type="evidence" value="ECO:0007669"/>
    <property type="project" value="TreeGrafter"/>
</dbReference>
<dbReference type="Gene3D" id="3.40.50.10490">
    <property type="entry name" value="Glucose-6-phosphate isomerase like protein, domain 1"/>
    <property type="match status" value="1"/>
</dbReference>
<evidence type="ECO:0000256" key="8">
    <source>
        <dbReference type="ARBA" id="ARBA00061234"/>
    </source>
</evidence>